<evidence type="ECO:0000256" key="3">
    <source>
        <dbReference type="ARBA" id="ARBA00022575"/>
    </source>
</evidence>
<dbReference type="SUPFAM" id="SSF51412">
    <property type="entry name" value="Inosine monophosphate dehydrogenase (IMPDH)"/>
    <property type="match status" value="1"/>
</dbReference>
<dbReference type="AlphaFoldDB" id="A0A2V1K762"/>
<evidence type="ECO:0000313" key="12">
    <source>
        <dbReference type="EMBL" id="PWF25509.1"/>
    </source>
</evidence>
<evidence type="ECO:0000256" key="1">
    <source>
        <dbReference type="ARBA" id="ARBA00001917"/>
    </source>
</evidence>
<keyword evidence="13" id="KW-1185">Reference proteome</keyword>
<gene>
    <name evidence="12" type="ORF">DD235_05155</name>
</gene>
<keyword evidence="5" id="KW-0288">FMN</keyword>
<evidence type="ECO:0000256" key="7">
    <source>
        <dbReference type="ARBA" id="ARBA00023002"/>
    </source>
</evidence>
<dbReference type="RefSeq" id="WP_109060912.1">
    <property type="nucleotide sequence ID" value="NZ_QETA01000001.1"/>
</dbReference>
<keyword evidence="7" id="KW-0560">Oxidoreductase</keyword>
<dbReference type="PANTHER" id="PTHR42747">
    <property type="entry name" value="NITRONATE MONOOXYGENASE-RELATED"/>
    <property type="match status" value="1"/>
</dbReference>
<comment type="caution">
    <text evidence="12">The sequence shown here is derived from an EMBL/GenBank/DDBJ whole genome shotgun (WGS) entry which is preliminary data.</text>
</comment>
<dbReference type="GO" id="GO:0009636">
    <property type="term" value="P:response to toxic substance"/>
    <property type="evidence" value="ECO:0007669"/>
    <property type="project" value="UniProtKB-KW"/>
</dbReference>
<dbReference type="Proteomes" id="UP000245212">
    <property type="component" value="Unassembled WGS sequence"/>
</dbReference>
<evidence type="ECO:0000256" key="8">
    <source>
        <dbReference type="ARBA" id="ARBA00023033"/>
    </source>
</evidence>
<evidence type="ECO:0000256" key="10">
    <source>
        <dbReference type="ARBA" id="ARBA00049401"/>
    </source>
</evidence>
<dbReference type="PANTHER" id="PTHR42747:SF3">
    <property type="entry name" value="NITRONATE MONOOXYGENASE-RELATED"/>
    <property type="match status" value="1"/>
</dbReference>
<evidence type="ECO:0000313" key="13">
    <source>
        <dbReference type="Proteomes" id="UP000245212"/>
    </source>
</evidence>
<dbReference type="GO" id="GO:0018580">
    <property type="term" value="F:nitronate monooxygenase activity"/>
    <property type="evidence" value="ECO:0007669"/>
    <property type="project" value="InterPro"/>
</dbReference>
<dbReference type="Gene3D" id="3.20.20.70">
    <property type="entry name" value="Aldolase class I"/>
    <property type="match status" value="1"/>
</dbReference>
<organism evidence="12 13">
    <name type="scientific">Corticimicrobacter populi</name>
    <dbReference type="NCBI Taxonomy" id="2175229"/>
    <lineage>
        <taxon>Bacteria</taxon>
        <taxon>Pseudomonadati</taxon>
        <taxon>Pseudomonadota</taxon>
        <taxon>Betaproteobacteria</taxon>
        <taxon>Burkholderiales</taxon>
        <taxon>Alcaligenaceae</taxon>
        <taxon>Corticimicrobacter</taxon>
    </lineage>
</organism>
<evidence type="ECO:0000256" key="6">
    <source>
        <dbReference type="ARBA" id="ARBA00022741"/>
    </source>
</evidence>
<dbReference type="EMBL" id="QETA01000001">
    <property type="protein sequence ID" value="PWF25509.1"/>
    <property type="molecule type" value="Genomic_DNA"/>
</dbReference>
<dbReference type="InterPro" id="IPR013785">
    <property type="entry name" value="Aldolase_TIM"/>
</dbReference>
<evidence type="ECO:0000256" key="2">
    <source>
        <dbReference type="ARBA" id="ARBA00009881"/>
    </source>
</evidence>
<keyword evidence="4" id="KW-0285">Flavoprotein</keyword>
<keyword evidence="6" id="KW-0547">Nucleotide-binding</keyword>
<comment type="cofactor">
    <cofactor evidence="1">
        <name>FMN</name>
        <dbReference type="ChEBI" id="CHEBI:58210"/>
    </cofactor>
</comment>
<dbReference type="FunFam" id="3.20.20.70:FF:000154">
    <property type="entry name" value="Probable nitronate monooxygenase"/>
    <property type="match status" value="1"/>
</dbReference>
<keyword evidence="8 12" id="KW-0503">Monooxygenase</keyword>
<dbReference type="InterPro" id="IPR004136">
    <property type="entry name" value="NMO"/>
</dbReference>
<evidence type="ECO:0000256" key="11">
    <source>
        <dbReference type="ARBA" id="ARBA00067136"/>
    </source>
</evidence>
<name>A0A2V1K762_9BURK</name>
<accession>A0A2V1K762</accession>
<evidence type="ECO:0000256" key="9">
    <source>
        <dbReference type="ARBA" id="ARBA00031155"/>
    </source>
</evidence>
<protein>
    <recommendedName>
        <fullName evidence="11">Nitronate monooxygenase</fullName>
    </recommendedName>
    <alternativeName>
        <fullName evidence="9">Propionate 3-nitronate monooxygenase</fullName>
    </alternativeName>
</protein>
<comment type="catalytic activity">
    <reaction evidence="10">
        <text>3 propionate 3-nitronate + 3 O2 + H2O = 3 3-oxopropanoate + 2 nitrate + nitrite + H2O2 + 3 H(+)</text>
        <dbReference type="Rhea" id="RHEA:57332"/>
        <dbReference type="ChEBI" id="CHEBI:15377"/>
        <dbReference type="ChEBI" id="CHEBI:15378"/>
        <dbReference type="ChEBI" id="CHEBI:15379"/>
        <dbReference type="ChEBI" id="CHEBI:16240"/>
        <dbReference type="ChEBI" id="CHEBI:16301"/>
        <dbReference type="ChEBI" id="CHEBI:17632"/>
        <dbReference type="ChEBI" id="CHEBI:33190"/>
        <dbReference type="ChEBI" id="CHEBI:136067"/>
    </reaction>
</comment>
<dbReference type="GO" id="GO:0000166">
    <property type="term" value="F:nucleotide binding"/>
    <property type="evidence" value="ECO:0007669"/>
    <property type="project" value="UniProtKB-KW"/>
</dbReference>
<dbReference type="Pfam" id="PF03060">
    <property type="entry name" value="NMO"/>
    <property type="match status" value="1"/>
</dbReference>
<proteinExistence type="inferred from homology"/>
<dbReference type="CDD" id="cd04730">
    <property type="entry name" value="NPD_like"/>
    <property type="match status" value="1"/>
</dbReference>
<evidence type="ECO:0000256" key="4">
    <source>
        <dbReference type="ARBA" id="ARBA00022630"/>
    </source>
</evidence>
<comment type="similarity">
    <text evidence="2">Belongs to the nitronate monooxygenase family. NMO class I subfamily.</text>
</comment>
<keyword evidence="3" id="KW-0216">Detoxification</keyword>
<evidence type="ECO:0000256" key="5">
    <source>
        <dbReference type="ARBA" id="ARBA00022643"/>
    </source>
</evidence>
<reference evidence="13" key="1">
    <citation type="submission" date="2018-05" db="EMBL/GenBank/DDBJ databases">
        <authorList>
            <person name="Li Y."/>
        </authorList>
    </citation>
    <scope>NUCLEOTIDE SEQUENCE [LARGE SCALE GENOMIC DNA]</scope>
    <source>
        <strain evidence="13">3d-2-2</strain>
    </source>
</reference>
<sequence length="361" mass="37849">MSLPIASPLSRRLDLTIPLIQAPMAGVATPQLAAAVSRAGALGSLALGTVSVEQAANQIDSLRALTDRPFNVNFFCHQPPAHDPARDSAWLTYLTPHFQRLGATPPANLAPAYGTALGNDAMLEMLLDRRPPVVSFHFGLPDTRWVTALHQAGILLIACITTQVEADQAEQAGMDMLIAQGMEAGGHRGCFDPDHDARQSLPVLLGQLRQSCRLPVIAAGGLMDGRDLAAVQMLGAAGAQLGTAFILCPESSAAPTYRAALQQAQPGQTDITATISGRPARGLANRMHHLLTADAPPIAAYPNAYTAGKALIQAAATQGNPAYAAYWAGQGVARARAMPAAALVQCLADEWQQALHEACQS</sequence>